<organism evidence="1 2">
    <name type="scientific">Candidatus Nomurabacteria bacterium RIFCSPHIGHO2_01_FULL_42_16</name>
    <dbReference type="NCBI Taxonomy" id="1801743"/>
    <lineage>
        <taxon>Bacteria</taxon>
        <taxon>Candidatus Nomuraibacteriota</taxon>
    </lineage>
</organism>
<proteinExistence type="predicted"/>
<gene>
    <name evidence="1" type="ORF">A2824_00620</name>
</gene>
<evidence type="ECO:0000313" key="1">
    <source>
        <dbReference type="EMBL" id="OGI69073.1"/>
    </source>
</evidence>
<name>A0A1F6VHG3_9BACT</name>
<evidence type="ECO:0000313" key="2">
    <source>
        <dbReference type="Proteomes" id="UP000178059"/>
    </source>
</evidence>
<dbReference type="Proteomes" id="UP000178059">
    <property type="component" value="Unassembled WGS sequence"/>
</dbReference>
<dbReference type="EMBL" id="MFTT01000034">
    <property type="protein sequence ID" value="OGI69073.1"/>
    <property type="molecule type" value="Genomic_DNA"/>
</dbReference>
<reference evidence="1 2" key="1">
    <citation type="journal article" date="2016" name="Nat. Commun.">
        <title>Thousands of microbial genomes shed light on interconnected biogeochemical processes in an aquifer system.</title>
        <authorList>
            <person name="Anantharaman K."/>
            <person name="Brown C.T."/>
            <person name="Hug L.A."/>
            <person name="Sharon I."/>
            <person name="Castelle C.J."/>
            <person name="Probst A.J."/>
            <person name="Thomas B.C."/>
            <person name="Singh A."/>
            <person name="Wilkins M.J."/>
            <person name="Karaoz U."/>
            <person name="Brodie E.L."/>
            <person name="Williams K.H."/>
            <person name="Hubbard S.S."/>
            <person name="Banfield J.F."/>
        </authorList>
    </citation>
    <scope>NUCLEOTIDE SEQUENCE [LARGE SCALE GENOMIC DNA]</scope>
</reference>
<accession>A0A1F6VHG3</accession>
<sequence>MEGISKKEEKVKWSSLKETHKRAMFGDLTAFLGQLSEEGLIVDATYFPPEEDSGEQGYTEFTFADPENYTAEQLGAADDRTKV</sequence>
<dbReference type="AlphaFoldDB" id="A0A1F6VHG3"/>
<protein>
    <submittedName>
        <fullName evidence="1">Uncharacterized protein</fullName>
    </submittedName>
</protein>
<comment type="caution">
    <text evidence="1">The sequence shown here is derived from an EMBL/GenBank/DDBJ whole genome shotgun (WGS) entry which is preliminary data.</text>
</comment>